<dbReference type="InterPro" id="IPR036291">
    <property type="entry name" value="NAD(P)-bd_dom_sf"/>
</dbReference>
<name>A0AAV7EXU1_ARIFI</name>
<accession>A0AAV7EXU1</accession>
<dbReference type="PANTHER" id="PTHR13812">
    <property type="entry name" value="KETIMINE REDUCTASE MU-CRYSTALLIN"/>
    <property type="match status" value="1"/>
</dbReference>
<dbReference type="InterPro" id="IPR023401">
    <property type="entry name" value="ODC_N"/>
</dbReference>
<dbReference type="GO" id="GO:0019752">
    <property type="term" value="P:carboxylic acid metabolic process"/>
    <property type="evidence" value="ECO:0007669"/>
    <property type="project" value="UniProtKB-ARBA"/>
</dbReference>
<protein>
    <recommendedName>
        <fullName evidence="5">Ornithine cyclodeaminase</fullName>
    </recommendedName>
</protein>
<evidence type="ECO:0000256" key="2">
    <source>
        <dbReference type="SAM" id="MobiDB-lite"/>
    </source>
</evidence>
<comment type="similarity">
    <text evidence="1">Belongs to the ornithine cyclodeaminase/mu-crystallin family.</text>
</comment>
<keyword evidence="4" id="KW-1185">Reference proteome</keyword>
<dbReference type="AlphaFoldDB" id="A0AAV7EXU1"/>
<dbReference type="FunFam" id="3.40.50.720:FF:000311">
    <property type="entry name" value="Ornithine cyclodeaminase"/>
    <property type="match status" value="1"/>
</dbReference>
<evidence type="ECO:0000256" key="1">
    <source>
        <dbReference type="ARBA" id="ARBA00008903"/>
    </source>
</evidence>
<dbReference type="InterPro" id="IPR003462">
    <property type="entry name" value="ODC_Mu_crystall"/>
</dbReference>
<evidence type="ECO:0000313" key="4">
    <source>
        <dbReference type="Proteomes" id="UP000825729"/>
    </source>
</evidence>
<sequence length="336" mass="36041">MASQPKDNEEAENPAGGGGGSMNLTAAEIRSSLPPASLIHHIQTSLASLSHFIHSPIRPHFPVDEASSLILMPAWSHHPSLPYIGVKVLTSFSRNAAQRLPSVHASYLLFRSDTGVPLAVLDGTELTLHRTAAVAALAAKFLARTDARVLSVVGTGALAPHVVRAHLAALPSLRRIVLWNRTAEKARDLAARLREEGIENVCFEHRECLDEVVQMGDVIACSTGSDRPLVNGGILKEGTHLGLIGSFTPSMRECDDEAIGRGKLFVDCEEAVEEAGEVVAALQRGVIQRGDVGLLIDLIDQRRDGRTSDADITVFKTVGFAVLDILAAQLVYESHL</sequence>
<dbReference type="GO" id="GO:0016491">
    <property type="term" value="F:oxidoreductase activity"/>
    <property type="evidence" value="ECO:0007669"/>
    <property type="project" value="UniProtKB-ARBA"/>
</dbReference>
<comment type="caution">
    <text evidence="3">The sequence shown here is derived from an EMBL/GenBank/DDBJ whole genome shotgun (WGS) entry which is preliminary data.</text>
</comment>
<feature type="region of interest" description="Disordered" evidence="2">
    <location>
        <begin position="1"/>
        <end position="24"/>
    </location>
</feature>
<reference evidence="3 4" key="1">
    <citation type="submission" date="2021-07" db="EMBL/GenBank/DDBJ databases">
        <title>The Aristolochia fimbriata genome: insights into angiosperm evolution, floral development and chemical biosynthesis.</title>
        <authorList>
            <person name="Jiao Y."/>
        </authorList>
    </citation>
    <scope>NUCLEOTIDE SEQUENCE [LARGE SCALE GENOMIC DNA]</scope>
    <source>
        <strain evidence="3">IBCAS-2021</strain>
        <tissue evidence="3">Leaf</tissue>
    </source>
</reference>
<dbReference type="EMBL" id="JAINDJ010000003">
    <property type="protein sequence ID" value="KAG9452133.1"/>
    <property type="molecule type" value="Genomic_DNA"/>
</dbReference>
<dbReference type="GO" id="GO:0005737">
    <property type="term" value="C:cytoplasm"/>
    <property type="evidence" value="ECO:0007669"/>
    <property type="project" value="TreeGrafter"/>
</dbReference>
<organism evidence="3 4">
    <name type="scientific">Aristolochia fimbriata</name>
    <name type="common">White veined hardy Dutchman's pipe vine</name>
    <dbReference type="NCBI Taxonomy" id="158543"/>
    <lineage>
        <taxon>Eukaryota</taxon>
        <taxon>Viridiplantae</taxon>
        <taxon>Streptophyta</taxon>
        <taxon>Embryophyta</taxon>
        <taxon>Tracheophyta</taxon>
        <taxon>Spermatophyta</taxon>
        <taxon>Magnoliopsida</taxon>
        <taxon>Magnoliidae</taxon>
        <taxon>Piperales</taxon>
        <taxon>Aristolochiaceae</taxon>
        <taxon>Aristolochia</taxon>
    </lineage>
</organism>
<dbReference type="Gene3D" id="3.40.50.720">
    <property type="entry name" value="NAD(P)-binding Rossmann-like Domain"/>
    <property type="match status" value="1"/>
</dbReference>
<dbReference type="SUPFAM" id="SSF51735">
    <property type="entry name" value="NAD(P)-binding Rossmann-fold domains"/>
    <property type="match status" value="1"/>
</dbReference>
<evidence type="ECO:0008006" key="5">
    <source>
        <dbReference type="Google" id="ProtNLM"/>
    </source>
</evidence>
<proteinExistence type="inferred from homology"/>
<dbReference type="PANTHER" id="PTHR13812:SF19">
    <property type="entry name" value="KETIMINE REDUCTASE MU-CRYSTALLIN"/>
    <property type="match status" value="1"/>
</dbReference>
<dbReference type="PIRSF" id="PIRSF001439">
    <property type="entry name" value="CryM"/>
    <property type="match status" value="1"/>
</dbReference>
<dbReference type="Pfam" id="PF02423">
    <property type="entry name" value="OCD_Mu_crystall"/>
    <property type="match status" value="1"/>
</dbReference>
<dbReference type="Proteomes" id="UP000825729">
    <property type="component" value="Unassembled WGS sequence"/>
</dbReference>
<dbReference type="Gene3D" id="3.30.1780.10">
    <property type="entry name" value="ornithine cyclodeaminase, domain 1"/>
    <property type="match status" value="1"/>
</dbReference>
<evidence type="ECO:0000313" key="3">
    <source>
        <dbReference type="EMBL" id="KAG9452133.1"/>
    </source>
</evidence>
<gene>
    <name evidence="3" type="ORF">H6P81_005037</name>
</gene>